<accession>A0A3D9D069</accession>
<evidence type="ECO:0000313" key="2">
    <source>
        <dbReference type="Proteomes" id="UP000256326"/>
    </source>
</evidence>
<dbReference type="OrthoDB" id="9797300at2"/>
<reference evidence="1 2" key="1">
    <citation type="journal article" date="2006" name="Int. J. Syst. Evol. Microbiol.">
        <title>Chryseobacterium hispanicum sp. nov., isolated from the drinking water distribution system of Sevilla, Spain.</title>
        <authorList>
            <person name="Gallego V."/>
            <person name="Garcia M.T."/>
            <person name="Ventosa A."/>
        </authorList>
    </citation>
    <scope>NUCLEOTIDE SEQUENCE [LARGE SCALE GENOMIC DNA]</scope>
    <source>
        <strain evidence="1 2">KCTC 22104</strain>
    </source>
</reference>
<comment type="caution">
    <text evidence="1">The sequence shown here is derived from an EMBL/GenBank/DDBJ whole genome shotgun (WGS) entry which is preliminary data.</text>
</comment>
<evidence type="ECO:0008006" key="3">
    <source>
        <dbReference type="Google" id="ProtNLM"/>
    </source>
</evidence>
<name>A0A3D9D069_9FLAO</name>
<dbReference type="Pfam" id="PF06074">
    <property type="entry name" value="Portal_Mu"/>
    <property type="match status" value="1"/>
</dbReference>
<evidence type="ECO:0000313" key="1">
    <source>
        <dbReference type="EMBL" id="REC71364.1"/>
    </source>
</evidence>
<dbReference type="AlphaFoldDB" id="A0A3D9D069"/>
<dbReference type="InterPro" id="IPR009279">
    <property type="entry name" value="Portal_Mu"/>
</dbReference>
<organism evidence="1 2">
    <name type="scientific">Epilithonimonas hispanica</name>
    <dbReference type="NCBI Taxonomy" id="358687"/>
    <lineage>
        <taxon>Bacteria</taxon>
        <taxon>Pseudomonadati</taxon>
        <taxon>Bacteroidota</taxon>
        <taxon>Flavobacteriia</taxon>
        <taxon>Flavobacteriales</taxon>
        <taxon>Weeksellaceae</taxon>
        <taxon>Chryseobacterium group</taxon>
        <taxon>Epilithonimonas</taxon>
    </lineage>
</organism>
<dbReference type="RefSeq" id="WP_116033848.1">
    <property type="nucleotide sequence ID" value="NZ_JBHLVV010000052.1"/>
</dbReference>
<dbReference type="EMBL" id="QNUG01000010">
    <property type="protein sequence ID" value="REC71364.1"/>
    <property type="molecule type" value="Genomic_DNA"/>
</dbReference>
<protein>
    <recommendedName>
        <fullName evidence="3">DUF935 family protein</fullName>
    </recommendedName>
</protein>
<keyword evidence="2" id="KW-1185">Reference proteome</keyword>
<sequence length="431" mass="48856">MKTPFKQRLKTNKIYRVAEAFFLGNASYTDINQIIAAGKRPNTNMPSSVINHQATMMRAEDLGSWKTAIMLATDPDNPDKQNLKALYDNMKLDNHLGSVLDTRISKTQQSPFKLVHKTSKERNEDAENLFKTLWFQDFIKLVLESKFEGTKLIELFNTDEEGNLTEITEISQANFNPKKGIILKEPGQPTGTDYKNGPISNYYIQVGKDYKDLGTFALIAPIILAKKLGLGSWLDFIEKYGVPPLFVTTDREDDDRLLELFEMATNFKANNFMIGRGNEKFEIPNITSTNSQEAFDGLIKRADNEISKRFLGGTGLTDEKGFVGSVEVQFEFAQFRFVSDKLLVAGVVNEKLIPLLIKLSPVYSFLKDYRFEWDDEDEMTIDKLLKIVEKLGIYFDFDPEQIEQITGLKIIGVKSGNENTPTEASKKKAVT</sequence>
<dbReference type="Proteomes" id="UP000256326">
    <property type="component" value="Unassembled WGS sequence"/>
</dbReference>
<proteinExistence type="predicted"/>
<gene>
    <name evidence="1" type="ORF">DRF58_05990</name>
</gene>